<proteinExistence type="predicted"/>
<dbReference type="AlphaFoldDB" id="A2WQH6"/>
<dbReference type="HOGENOM" id="CLU_2458713_0_0_1"/>
<evidence type="ECO:0000256" key="1">
    <source>
        <dbReference type="SAM" id="MobiDB-lite"/>
    </source>
</evidence>
<organism evidence="2 3">
    <name type="scientific">Oryza sativa subsp. indica</name>
    <name type="common">Rice</name>
    <dbReference type="NCBI Taxonomy" id="39946"/>
    <lineage>
        <taxon>Eukaryota</taxon>
        <taxon>Viridiplantae</taxon>
        <taxon>Streptophyta</taxon>
        <taxon>Embryophyta</taxon>
        <taxon>Tracheophyta</taxon>
        <taxon>Spermatophyta</taxon>
        <taxon>Magnoliopsida</taxon>
        <taxon>Liliopsida</taxon>
        <taxon>Poales</taxon>
        <taxon>Poaceae</taxon>
        <taxon>BOP clade</taxon>
        <taxon>Oryzoideae</taxon>
        <taxon>Oryzeae</taxon>
        <taxon>Oryzinae</taxon>
        <taxon>Oryza</taxon>
        <taxon>Oryza sativa</taxon>
    </lineage>
</organism>
<name>A2WQH6_ORYSI</name>
<keyword evidence="3" id="KW-1185">Reference proteome</keyword>
<gene>
    <name evidence="2" type="ORF">OsI_02100</name>
</gene>
<sequence length="89" mass="9436">MPSRKPMGWTMGSTRKLGMSRPMAQLQERTLARIGIRIEEDDGEGGVVLDPEKRWRGGVLGGAGVPCRDGRGASEPCSAWAGVSGSGCY</sequence>
<protein>
    <submittedName>
        <fullName evidence="2">Uncharacterized protein</fullName>
    </submittedName>
</protein>
<evidence type="ECO:0000313" key="3">
    <source>
        <dbReference type="Proteomes" id="UP000007015"/>
    </source>
</evidence>
<evidence type="ECO:0000313" key="2">
    <source>
        <dbReference type="EMBL" id="EAY74222.1"/>
    </source>
</evidence>
<dbReference type="Gramene" id="BGIOSGA001565-TA">
    <property type="protein sequence ID" value="BGIOSGA001565-PA"/>
    <property type="gene ID" value="BGIOSGA001565"/>
</dbReference>
<dbReference type="Proteomes" id="UP000007015">
    <property type="component" value="Chromosome 1"/>
</dbReference>
<feature type="region of interest" description="Disordered" evidence="1">
    <location>
        <begin position="1"/>
        <end position="21"/>
    </location>
</feature>
<reference evidence="2 3" key="1">
    <citation type="journal article" date="2005" name="PLoS Biol.">
        <title>The genomes of Oryza sativa: a history of duplications.</title>
        <authorList>
            <person name="Yu J."/>
            <person name="Wang J."/>
            <person name="Lin W."/>
            <person name="Li S."/>
            <person name="Li H."/>
            <person name="Zhou J."/>
            <person name="Ni P."/>
            <person name="Dong W."/>
            <person name="Hu S."/>
            <person name="Zeng C."/>
            <person name="Zhang J."/>
            <person name="Zhang Y."/>
            <person name="Li R."/>
            <person name="Xu Z."/>
            <person name="Li S."/>
            <person name="Li X."/>
            <person name="Zheng H."/>
            <person name="Cong L."/>
            <person name="Lin L."/>
            <person name="Yin J."/>
            <person name="Geng J."/>
            <person name="Li G."/>
            <person name="Shi J."/>
            <person name="Liu J."/>
            <person name="Lv H."/>
            <person name="Li J."/>
            <person name="Wang J."/>
            <person name="Deng Y."/>
            <person name="Ran L."/>
            <person name="Shi X."/>
            <person name="Wang X."/>
            <person name="Wu Q."/>
            <person name="Li C."/>
            <person name="Ren X."/>
            <person name="Wang J."/>
            <person name="Wang X."/>
            <person name="Li D."/>
            <person name="Liu D."/>
            <person name="Zhang X."/>
            <person name="Ji Z."/>
            <person name="Zhao W."/>
            <person name="Sun Y."/>
            <person name="Zhang Z."/>
            <person name="Bao J."/>
            <person name="Han Y."/>
            <person name="Dong L."/>
            <person name="Ji J."/>
            <person name="Chen P."/>
            <person name="Wu S."/>
            <person name="Liu J."/>
            <person name="Xiao Y."/>
            <person name="Bu D."/>
            <person name="Tan J."/>
            <person name="Yang L."/>
            <person name="Ye C."/>
            <person name="Zhang J."/>
            <person name="Xu J."/>
            <person name="Zhou Y."/>
            <person name="Yu Y."/>
            <person name="Zhang B."/>
            <person name="Zhuang S."/>
            <person name="Wei H."/>
            <person name="Liu B."/>
            <person name="Lei M."/>
            <person name="Yu H."/>
            <person name="Li Y."/>
            <person name="Xu H."/>
            <person name="Wei S."/>
            <person name="He X."/>
            <person name="Fang L."/>
            <person name="Zhang Z."/>
            <person name="Zhang Y."/>
            <person name="Huang X."/>
            <person name="Su Z."/>
            <person name="Tong W."/>
            <person name="Li J."/>
            <person name="Tong Z."/>
            <person name="Li S."/>
            <person name="Ye J."/>
            <person name="Wang L."/>
            <person name="Fang L."/>
            <person name="Lei T."/>
            <person name="Chen C."/>
            <person name="Chen H."/>
            <person name="Xu Z."/>
            <person name="Li H."/>
            <person name="Huang H."/>
            <person name="Zhang F."/>
            <person name="Xu H."/>
            <person name="Li N."/>
            <person name="Zhao C."/>
            <person name="Li S."/>
            <person name="Dong L."/>
            <person name="Huang Y."/>
            <person name="Li L."/>
            <person name="Xi Y."/>
            <person name="Qi Q."/>
            <person name="Li W."/>
            <person name="Zhang B."/>
            <person name="Hu W."/>
            <person name="Zhang Y."/>
            <person name="Tian X."/>
            <person name="Jiao Y."/>
            <person name="Liang X."/>
            <person name="Jin J."/>
            <person name="Gao L."/>
            <person name="Zheng W."/>
            <person name="Hao B."/>
            <person name="Liu S."/>
            <person name="Wang W."/>
            <person name="Yuan L."/>
            <person name="Cao M."/>
            <person name="McDermott J."/>
            <person name="Samudrala R."/>
            <person name="Wang J."/>
            <person name="Wong G.K."/>
            <person name="Yang H."/>
        </authorList>
    </citation>
    <scope>NUCLEOTIDE SEQUENCE [LARGE SCALE GENOMIC DNA]</scope>
    <source>
        <strain evidence="3">cv. 93-11</strain>
    </source>
</reference>
<accession>A2WQH6</accession>
<dbReference type="EMBL" id="CM000126">
    <property type="protein sequence ID" value="EAY74222.1"/>
    <property type="molecule type" value="Genomic_DNA"/>
</dbReference>